<feature type="domain" description="SusD-like N-terminal" evidence="7">
    <location>
        <begin position="120"/>
        <end position="240"/>
    </location>
</feature>
<evidence type="ECO:0000256" key="2">
    <source>
        <dbReference type="ARBA" id="ARBA00006275"/>
    </source>
</evidence>
<comment type="similarity">
    <text evidence="2">Belongs to the SusD family.</text>
</comment>
<comment type="caution">
    <text evidence="8">The sequence shown here is derived from an EMBL/GenBank/DDBJ whole genome shotgun (WGS) entry which is preliminary data.</text>
</comment>
<keyword evidence="5" id="KW-0998">Cell outer membrane</keyword>
<evidence type="ECO:0000313" key="8">
    <source>
        <dbReference type="EMBL" id="MDI5949902.1"/>
    </source>
</evidence>
<dbReference type="Proteomes" id="UP001228643">
    <property type="component" value="Unassembled WGS sequence"/>
</dbReference>
<dbReference type="Pfam" id="PF07980">
    <property type="entry name" value="SusD_RagB"/>
    <property type="match status" value="1"/>
</dbReference>
<dbReference type="PROSITE" id="PS51257">
    <property type="entry name" value="PROKAR_LIPOPROTEIN"/>
    <property type="match status" value="1"/>
</dbReference>
<keyword evidence="3" id="KW-0732">Signal</keyword>
<sequence length="678" mass="74735">MKIKNIKTIGLFTILTTFSLVSCNDDFLAEKEDFGGVNEQVFQDPSLATAYVDYIYKSILPPDNAAAMTWDLAAGGADTFSKTSDELAGETAYNKTYASLNATTNSLPYLGARMGTSIANNTWTRLKQINIFLNEVDKYTGIDETKKNQLKGQLYFWRAWQYFDMVKLYGGVPLVLTAQNPILDAASDSKIARSSTSECIEQIVADLDMAKSLLPGKWASADWGRITSGAAAAFKGRVLLTWASPLFNPSDNTARWQRAYDANLAAKILLEANGSGLFVVGGTANGKAWGDMWFTEANNPEAVIVYGFNNSIADQIKRNNGWERACRSKEVTGAGSISPTKQIVDAFPMADGTSIVGNPSYNPVLFYKGRDPRFAKTFIHNGATWGYAEKTTFKQWTYSWYTTAPANSTVVPNKFTETLGANSTAIYLSKSTSPTASNANSFAYSGTDFMEMRFAEVVLNLAESAIGINKLAEGKDLIRTIRVRAGLVVGLSDYGLASVSSRDQHFAAVLNERKIELAYEGKRFYDLRRWKLFDATAGTTARLGVTPINGTRRTGYFIVAKKTDGSKYVHLTVDPFLANNAGVAPIVNREPTSFPYIIPTTGKLPGTSIASEALYLEYLYTNYFDIVERNNIEATVPANWTFKWYNEYNFFGIPQTLLDTAPYLEQTQGWGGTFDPLK</sequence>
<evidence type="ECO:0000256" key="1">
    <source>
        <dbReference type="ARBA" id="ARBA00004442"/>
    </source>
</evidence>
<proteinExistence type="inferred from homology"/>
<evidence type="ECO:0000259" key="6">
    <source>
        <dbReference type="Pfam" id="PF07980"/>
    </source>
</evidence>
<organism evidence="8 9">
    <name type="scientific">Flavobacterium yafengii</name>
    <dbReference type="NCBI Taxonomy" id="3041253"/>
    <lineage>
        <taxon>Bacteria</taxon>
        <taxon>Pseudomonadati</taxon>
        <taxon>Bacteroidota</taxon>
        <taxon>Flavobacteriia</taxon>
        <taxon>Flavobacteriales</taxon>
        <taxon>Flavobacteriaceae</taxon>
        <taxon>Flavobacterium</taxon>
    </lineage>
</organism>
<name>A0AAW6TJV9_9FLAO</name>
<dbReference type="Gene3D" id="1.25.40.390">
    <property type="match status" value="1"/>
</dbReference>
<comment type="subcellular location">
    <subcellularLocation>
        <location evidence="1">Cell outer membrane</location>
    </subcellularLocation>
</comment>
<evidence type="ECO:0000259" key="7">
    <source>
        <dbReference type="Pfam" id="PF14322"/>
    </source>
</evidence>
<dbReference type="RefSeq" id="WP_282716263.1">
    <property type="nucleotide sequence ID" value="NZ_JASCRY010000002.1"/>
</dbReference>
<dbReference type="Pfam" id="PF14322">
    <property type="entry name" value="SusD-like_3"/>
    <property type="match status" value="1"/>
</dbReference>
<dbReference type="InterPro" id="IPR011990">
    <property type="entry name" value="TPR-like_helical_dom_sf"/>
</dbReference>
<gene>
    <name evidence="8" type="ORF">QLS97_09610</name>
</gene>
<keyword evidence="4" id="KW-0472">Membrane</keyword>
<evidence type="ECO:0000313" key="9">
    <source>
        <dbReference type="Proteomes" id="UP001228643"/>
    </source>
</evidence>
<evidence type="ECO:0000256" key="3">
    <source>
        <dbReference type="ARBA" id="ARBA00022729"/>
    </source>
</evidence>
<reference evidence="8 9" key="1">
    <citation type="submission" date="2023-04" db="EMBL/GenBank/DDBJ databases">
        <title>Two novel species of Flavobacterium.</title>
        <authorList>
            <person name="Liu Q."/>
            <person name="Xin Y.-H."/>
        </authorList>
    </citation>
    <scope>NUCLEOTIDE SEQUENCE [LARGE SCALE GENOMIC DNA]</scope>
    <source>
        <strain evidence="8 9">LB2P87</strain>
    </source>
</reference>
<dbReference type="SUPFAM" id="SSF48452">
    <property type="entry name" value="TPR-like"/>
    <property type="match status" value="1"/>
</dbReference>
<protein>
    <submittedName>
        <fullName evidence="8">RagB/SusD family nutrient uptake outer membrane protein</fullName>
    </submittedName>
</protein>
<feature type="domain" description="RagB/SusD" evidence="6">
    <location>
        <begin position="328"/>
        <end position="670"/>
    </location>
</feature>
<dbReference type="AlphaFoldDB" id="A0AAW6TJV9"/>
<dbReference type="InterPro" id="IPR033985">
    <property type="entry name" value="SusD-like_N"/>
</dbReference>
<accession>A0AAW6TJV9</accession>
<evidence type="ECO:0000256" key="4">
    <source>
        <dbReference type="ARBA" id="ARBA00023136"/>
    </source>
</evidence>
<dbReference type="InterPro" id="IPR012944">
    <property type="entry name" value="SusD_RagB_dom"/>
</dbReference>
<keyword evidence="9" id="KW-1185">Reference proteome</keyword>
<dbReference type="EMBL" id="JASCRY010000002">
    <property type="protein sequence ID" value="MDI5949902.1"/>
    <property type="molecule type" value="Genomic_DNA"/>
</dbReference>
<evidence type="ECO:0000256" key="5">
    <source>
        <dbReference type="ARBA" id="ARBA00023237"/>
    </source>
</evidence>
<dbReference type="GO" id="GO:0009279">
    <property type="term" value="C:cell outer membrane"/>
    <property type="evidence" value="ECO:0007669"/>
    <property type="project" value="UniProtKB-SubCell"/>
</dbReference>